<evidence type="ECO:0000313" key="6">
    <source>
        <dbReference type="EMBL" id="SDH10118.1"/>
    </source>
</evidence>
<organism evidence="6 7">
    <name type="scientific">Aneurinibacillus thermoaerophilus</name>
    <dbReference type="NCBI Taxonomy" id="143495"/>
    <lineage>
        <taxon>Bacteria</taxon>
        <taxon>Bacillati</taxon>
        <taxon>Bacillota</taxon>
        <taxon>Bacilli</taxon>
        <taxon>Bacillales</taxon>
        <taxon>Paenibacillaceae</taxon>
        <taxon>Aneurinibacillus group</taxon>
        <taxon>Aneurinibacillus</taxon>
    </lineage>
</organism>
<dbReference type="GO" id="GO:0015627">
    <property type="term" value="C:type II protein secretion system complex"/>
    <property type="evidence" value="ECO:0007669"/>
    <property type="project" value="InterPro"/>
</dbReference>
<dbReference type="GO" id="GO:0030420">
    <property type="term" value="P:establishment of competence for transformation"/>
    <property type="evidence" value="ECO:0007669"/>
    <property type="project" value="UniProtKB-KW"/>
</dbReference>
<evidence type="ECO:0000313" key="5">
    <source>
        <dbReference type="EMBL" id="QYY41783.1"/>
    </source>
</evidence>
<dbReference type="EMBL" id="CP080764">
    <property type="protein sequence ID" value="QYY41783.1"/>
    <property type="molecule type" value="Genomic_DNA"/>
</dbReference>
<evidence type="ECO:0000313" key="7">
    <source>
        <dbReference type="Proteomes" id="UP000198956"/>
    </source>
</evidence>
<evidence type="ECO:0000256" key="1">
    <source>
        <dbReference type="ARBA" id="ARBA00004241"/>
    </source>
</evidence>
<dbReference type="PRINTS" id="PR00813">
    <property type="entry name" value="BCTERIALGSPG"/>
</dbReference>
<accession>A0A1G7ZN57</accession>
<dbReference type="NCBIfam" id="TIGR02532">
    <property type="entry name" value="IV_pilin_GFxxxE"/>
    <property type="match status" value="1"/>
</dbReference>
<evidence type="ECO:0000256" key="4">
    <source>
        <dbReference type="SAM" id="Phobius"/>
    </source>
</evidence>
<sequence length="120" mass="12904">MLSGRAKKKEAGFTLIELLIVVAIIGAFLMVAFPNYKSAVANAYSRSCEANQRLILTALEAYAIENGNEYPPAANALGELVAKGYLHEEPKCPAKGQYKVEVSSAEKKVTVTCDKHGTAK</sequence>
<dbReference type="GeneID" id="97142248"/>
<dbReference type="InterPro" id="IPR012902">
    <property type="entry name" value="N_methyl_site"/>
</dbReference>
<dbReference type="Proteomes" id="UP000198956">
    <property type="component" value="Unassembled WGS sequence"/>
</dbReference>
<dbReference type="GO" id="GO:0009986">
    <property type="term" value="C:cell surface"/>
    <property type="evidence" value="ECO:0007669"/>
    <property type="project" value="UniProtKB-SubCell"/>
</dbReference>
<keyword evidence="8" id="KW-1185">Reference proteome</keyword>
<reference evidence="5 8" key="2">
    <citation type="submission" date="2021-08" db="EMBL/GenBank/DDBJ databases">
        <title>Complete genome sequence of the strain Aneurinibacillus thermoaerophilus CCM 8960.</title>
        <authorList>
            <person name="Musilova J."/>
            <person name="Kourilova X."/>
            <person name="Pernicova I."/>
            <person name="Bezdicek M."/>
            <person name="Lengerova M."/>
            <person name="Obruca S."/>
            <person name="Sedlar K."/>
        </authorList>
    </citation>
    <scope>NUCLEOTIDE SEQUENCE [LARGE SCALE GENOMIC DNA]</scope>
    <source>
        <strain evidence="5 8">CCM 8960</strain>
    </source>
</reference>
<evidence type="ECO:0000256" key="3">
    <source>
        <dbReference type="ARBA" id="ARBA00023287"/>
    </source>
</evidence>
<keyword evidence="2" id="KW-0488">Methylation</keyword>
<dbReference type="AlphaFoldDB" id="A0A1G7ZN57"/>
<keyword evidence="3" id="KW-0178">Competence</keyword>
<keyword evidence="4" id="KW-1133">Transmembrane helix</keyword>
<dbReference type="EMBL" id="FNDE01000011">
    <property type="protein sequence ID" value="SDH10118.1"/>
    <property type="molecule type" value="Genomic_DNA"/>
</dbReference>
<dbReference type="RefSeq" id="WP_057898204.1">
    <property type="nucleotide sequence ID" value="NZ_CP080764.1"/>
</dbReference>
<comment type="subcellular location">
    <subcellularLocation>
        <location evidence="1">Cell surface</location>
    </subcellularLocation>
</comment>
<dbReference type="PANTHER" id="PTHR30093">
    <property type="entry name" value="GENERAL SECRETION PATHWAY PROTEIN G"/>
    <property type="match status" value="1"/>
</dbReference>
<gene>
    <name evidence="5" type="ORF">K3F53_12770</name>
    <name evidence="6" type="ORF">SAMN04489735_101173</name>
</gene>
<dbReference type="Pfam" id="PF07963">
    <property type="entry name" value="N_methyl"/>
    <property type="match status" value="1"/>
</dbReference>
<evidence type="ECO:0000256" key="2">
    <source>
        <dbReference type="ARBA" id="ARBA00022481"/>
    </source>
</evidence>
<dbReference type="InterPro" id="IPR045584">
    <property type="entry name" value="Pilin-like"/>
</dbReference>
<protein>
    <submittedName>
        <fullName evidence="6">General secretion pathway protein G</fullName>
    </submittedName>
    <submittedName>
        <fullName evidence="5">Type II secretion system GspH family protein</fullName>
    </submittedName>
</protein>
<proteinExistence type="predicted"/>
<dbReference type="Proteomes" id="UP000826616">
    <property type="component" value="Chromosome"/>
</dbReference>
<keyword evidence="4" id="KW-0812">Transmembrane</keyword>
<name>A0A1G7ZN57_ANETH</name>
<evidence type="ECO:0000313" key="8">
    <source>
        <dbReference type="Proteomes" id="UP000826616"/>
    </source>
</evidence>
<dbReference type="InterPro" id="IPR000983">
    <property type="entry name" value="Bac_GSPG_pilin"/>
</dbReference>
<dbReference type="Gene3D" id="3.30.700.10">
    <property type="entry name" value="Glycoprotein, Type 4 Pilin"/>
    <property type="match status" value="1"/>
</dbReference>
<feature type="transmembrane region" description="Helical" evidence="4">
    <location>
        <begin position="12"/>
        <end position="33"/>
    </location>
</feature>
<dbReference type="PROSITE" id="PS00409">
    <property type="entry name" value="PROKAR_NTER_METHYL"/>
    <property type="match status" value="1"/>
</dbReference>
<dbReference type="GO" id="GO:0015628">
    <property type="term" value="P:protein secretion by the type II secretion system"/>
    <property type="evidence" value="ECO:0007669"/>
    <property type="project" value="InterPro"/>
</dbReference>
<reference evidence="6 7" key="1">
    <citation type="submission" date="2016-10" db="EMBL/GenBank/DDBJ databases">
        <authorList>
            <person name="de Groot N.N."/>
        </authorList>
    </citation>
    <scope>NUCLEOTIDE SEQUENCE [LARGE SCALE GENOMIC DNA]</scope>
    <source>
        <strain evidence="6 7">L 420-91</strain>
    </source>
</reference>
<dbReference type="SUPFAM" id="SSF54523">
    <property type="entry name" value="Pili subunits"/>
    <property type="match status" value="1"/>
</dbReference>
<keyword evidence="4" id="KW-0472">Membrane</keyword>